<evidence type="ECO:0000313" key="1">
    <source>
        <dbReference type="EMBL" id="TGG91578.1"/>
    </source>
</evidence>
<accession>A0A524RMA1</accession>
<dbReference type="Proteomes" id="UP000317990">
    <property type="component" value="Unassembled WGS sequence"/>
</dbReference>
<evidence type="ECO:0000313" key="2">
    <source>
        <dbReference type="Proteomes" id="UP000317990"/>
    </source>
</evidence>
<name>A0A524RMA1_9CHRO</name>
<sequence length="141" mass="14183">MPLSPLLPSAAAAELRQALPEVPVPPVPLSNRSPIMPVTLPSITRPWPDKAARIAACSAADVRTVTGKDAGSDSQVPLAALTVIVALPSRTGVTITVELPGDSGLTDATAGSLEAKSHTISSALSAVNAGLPFLLPSLPPA</sequence>
<dbReference type="AlphaFoldDB" id="A0A524RMA1"/>
<organism evidence="1 2">
    <name type="scientific">Aphanocapsa feldmannii 277cV</name>
    <dbReference type="NCBI Taxonomy" id="2507553"/>
    <lineage>
        <taxon>Bacteria</taxon>
        <taxon>Bacillati</taxon>
        <taxon>Cyanobacteriota</taxon>
        <taxon>Cyanophyceae</taxon>
        <taxon>Oscillatoriophycideae</taxon>
        <taxon>Chroococcales</taxon>
        <taxon>Microcystaceae</taxon>
        <taxon>Aphanocapsa</taxon>
    </lineage>
</organism>
<gene>
    <name evidence="1" type="ORF">ERJ67_07825</name>
</gene>
<protein>
    <submittedName>
        <fullName evidence="1">Uncharacterized protein</fullName>
    </submittedName>
</protein>
<comment type="caution">
    <text evidence="1">The sequence shown here is derived from an EMBL/GenBank/DDBJ whole genome shotgun (WGS) entry which is preliminary data.</text>
</comment>
<reference evidence="1 2" key="1">
    <citation type="journal article" date="2019" name="mSystems">
        <title>Life at home and on the roam: Genomic adaptions reflect the dual lifestyle of an intracellular, facultative symbiont.</title>
        <authorList>
            <person name="Burgsdorf I."/>
        </authorList>
    </citation>
    <scope>NUCLEOTIDE SEQUENCE [LARGE SCALE GENOMIC DNA]</scope>
    <source>
        <strain evidence="1">277cV</strain>
    </source>
</reference>
<dbReference type="EMBL" id="SRMO01000076">
    <property type="protein sequence ID" value="TGG91578.1"/>
    <property type="molecule type" value="Genomic_DNA"/>
</dbReference>
<proteinExistence type="predicted"/>